<sequence>MELPGAAPLGPWRDRPVAAPEFRRRASPGRSIPHTLAYAPARHSMNIDIK</sequence>
<evidence type="ECO:0000313" key="1">
    <source>
        <dbReference type="EMBL" id="TMQ74735.1"/>
    </source>
</evidence>
<dbReference type="Proteomes" id="UP000306324">
    <property type="component" value="Unassembled WGS sequence"/>
</dbReference>
<keyword evidence="2" id="KW-1185">Reference proteome</keyword>
<gene>
    <name evidence="1" type="ORF">ACCUM_3251</name>
</gene>
<dbReference type="AlphaFoldDB" id="A0A5S4EHT9"/>
<organism evidence="1 2">
    <name type="scientific">Candidatus Accumulibacter phosphatis</name>
    <dbReference type="NCBI Taxonomy" id="327160"/>
    <lineage>
        <taxon>Bacteria</taxon>
        <taxon>Pseudomonadati</taxon>
        <taxon>Pseudomonadota</taxon>
        <taxon>Betaproteobacteria</taxon>
        <taxon>Candidatus Accumulibacter</taxon>
    </lineage>
</organism>
<protein>
    <submittedName>
        <fullName evidence="1">Uncharacterized protein</fullName>
    </submittedName>
</protein>
<reference evidence="1 2" key="1">
    <citation type="submission" date="2019-04" db="EMBL/GenBank/DDBJ databases">
        <title>A novel phosphate-accumulating bacterium identified in bioreactor for phosphate removal from wastewater.</title>
        <authorList>
            <person name="Kotlyarov R.Y."/>
            <person name="Beletsky A.V."/>
            <person name="Kallistova A.Y."/>
            <person name="Dorofeev A.G."/>
            <person name="Nikolaev Y.Y."/>
            <person name="Pimenov N.V."/>
            <person name="Ravin N.V."/>
            <person name="Mardanov A.V."/>
        </authorList>
    </citation>
    <scope>NUCLEOTIDE SEQUENCE [LARGE SCALE GENOMIC DNA]</scope>
    <source>
        <strain evidence="1 2">Bin19</strain>
    </source>
</reference>
<name>A0A5S4EHT9_9PROT</name>
<accession>A0A5S4EHT9</accession>
<proteinExistence type="predicted"/>
<evidence type="ECO:0000313" key="2">
    <source>
        <dbReference type="Proteomes" id="UP000306324"/>
    </source>
</evidence>
<comment type="caution">
    <text evidence="1">The sequence shown here is derived from an EMBL/GenBank/DDBJ whole genome shotgun (WGS) entry which is preliminary data.</text>
</comment>
<dbReference type="EMBL" id="SWAD01000157">
    <property type="protein sequence ID" value="TMQ74735.1"/>
    <property type="molecule type" value="Genomic_DNA"/>
</dbReference>